<evidence type="ECO:0000256" key="13">
    <source>
        <dbReference type="ARBA" id="ARBA00047690"/>
    </source>
</evidence>
<dbReference type="NCBIfam" id="NF003349">
    <property type="entry name" value="PRK04375.1-2"/>
    <property type="match status" value="1"/>
</dbReference>
<accession>A0A917CQ57</accession>
<evidence type="ECO:0000313" key="16">
    <source>
        <dbReference type="Proteomes" id="UP000605253"/>
    </source>
</evidence>
<reference evidence="15" key="2">
    <citation type="submission" date="2020-09" db="EMBL/GenBank/DDBJ databases">
        <authorList>
            <person name="Sun Q."/>
            <person name="Zhou Y."/>
        </authorList>
    </citation>
    <scope>NUCLEOTIDE SEQUENCE</scope>
    <source>
        <strain evidence="15">CGMCC 1.12181</strain>
    </source>
</reference>
<gene>
    <name evidence="14 15" type="primary">cyoE</name>
    <name evidence="15" type="ORF">GCM10011365_13450</name>
</gene>
<feature type="transmembrane region" description="Helical" evidence="14">
    <location>
        <begin position="138"/>
        <end position="159"/>
    </location>
</feature>
<evidence type="ECO:0000256" key="4">
    <source>
        <dbReference type="ARBA" id="ARBA00022475"/>
    </source>
</evidence>
<keyword evidence="6 14" id="KW-0812">Transmembrane</keyword>
<protein>
    <recommendedName>
        <fullName evidence="11 14">Protoheme IX farnesyltransferase</fullName>
        <ecNumber evidence="3 14">2.5.1.141</ecNumber>
    </recommendedName>
    <alternativeName>
        <fullName evidence="12 14">Heme B farnesyltransferase</fullName>
    </alternativeName>
    <alternativeName>
        <fullName evidence="10 14">Heme O synthase</fullName>
    </alternativeName>
</protein>
<organism evidence="15 16">
    <name type="scientific">Marinicella pacifica</name>
    <dbReference type="NCBI Taxonomy" id="1171543"/>
    <lineage>
        <taxon>Bacteria</taxon>
        <taxon>Pseudomonadati</taxon>
        <taxon>Pseudomonadota</taxon>
        <taxon>Gammaproteobacteria</taxon>
        <taxon>Lysobacterales</taxon>
        <taxon>Marinicellaceae</taxon>
        <taxon>Marinicella</taxon>
    </lineage>
</organism>
<feature type="transmembrane region" description="Helical" evidence="14">
    <location>
        <begin position="270"/>
        <end position="289"/>
    </location>
</feature>
<keyword evidence="5 14" id="KW-0808">Transferase</keyword>
<evidence type="ECO:0000256" key="11">
    <source>
        <dbReference type="ARBA" id="ARBA00040810"/>
    </source>
</evidence>
<reference evidence="15" key="1">
    <citation type="journal article" date="2014" name="Int. J. Syst. Evol. Microbiol.">
        <title>Complete genome sequence of Corynebacterium casei LMG S-19264T (=DSM 44701T), isolated from a smear-ripened cheese.</title>
        <authorList>
            <consortium name="US DOE Joint Genome Institute (JGI-PGF)"/>
            <person name="Walter F."/>
            <person name="Albersmeier A."/>
            <person name="Kalinowski J."/>
            <person name="Ruckert C."/>
        </authorList>
    </citation>
    <scope>NUCLEOTIDE SEQUENCE</scope>
    <source>
        <strain evidence="15">CGMCC 1.12181</strain>
    </source>
</reference>
<comment type="function">
    <text evidence="14">Converts heme B (protoheme IX) to heme O by substitution of the vinyl group on carbon 2 of heme B porphyrin ring with a hydroxyethyl farnesyl side group.</text>
</comment>
<keyword evidence="8 14" id="KW-0350">Heme biosynthesis</keyword>
<keyword evidence="9 14" id="KW-0472">Membrane</keyword>
<sequence>MSRLKQYFELTKPGVVSLILFTALVGMLLSMRNFPTSEWVVILWGLLGIALSAGGAAAINHWADQKADKVMLRTQHRPLPSGGLKTVNVLTFAAILSILGTGILVYFVNVLTAVLTFVSLIGYAFIYTMFLKRVTPQNIVIGGLAGATPPVLGWTTVTGHVTPDALLLLAIIYVWTPPHFWALAIFRKEDYKKAHIPMLPVTHGVKFTELHIIFYTILLFIVTLFPFLTGMSGLIYLAGAVILGIRFLWMTFKLKHTRSPLLAWNTFKYSIWYLMLLFAFLLLDHYVLWGDVMPRLFSEPVV</sequence>
<comment type="subcellular location">
    <subcellularLocation>
        <location evidence="1 14">Cell membrane</location>
        <topology evidence="1 14">Multi-pass membrane protein</topology>
    </subcellularLocation>
</comment>
<evidence type="ECO:0000256" key="1">
    <source>
        <dbReference type="ARBA" id="ARBA00004651"/>
    </source>
</evidence>
<dbReference type="InterPro" id="IPR006369">
    <property type="entry name" value="Protohaem_IX_farnesylTrfase"/>
</dbReference>
<dbReference type="AlphaFoldDB" id="A0A917CQ57"/>
<proteinExistence type="inferred from homology"/>
<evidence type="ECO:0000256" key="9">
    <source>
        <dbReference type="ARBA" id="ARBA00023136"/>
    </source>
</evidence>
<keyword evidence="7 14" id="KW-1133">Transmembrane helix</keyword>
<dbReference type="EC" id="2.5.1.141" evidence="3 14"/>
<feature type="transmembrane region" description="Helical" evidence="14">
    <location>
        <begin position="207"/>
        <end position="227"/>
    </location>
</feature>
<keyword evidence="16" id="KW-1185">Reference proteome</keyword>
<comment type="catalytic activity">
    <reaction evidence="13 14">
        <text>heme b + (2E,6E)-farnesyl diphosphate + H2O = Fe(II)-heme o + diphosphate</text>
        <dbReference type="Rhea" id="RHEA:28070"/>
        <dbReference type="ChEBI" id="CHEBI:15377"/>
        <dbReference type="ChEBI" id="CHEBI:33019"/>
        <dbReference type="ChEBI" id="CHEBI:60344"/>
        <dbReference type="ChEBI" id="CHEBI:60530"/>
        <dbReference type="ChEBI" id="CHEBI:175763"/>
        <dbReference type="EC" id="2.5.1.141"/>
    </reaction>
</comment>
<dbReference type="CDD" id="cd13957">
    <property type="entry name" value="PT_UbiA_Cox10"/>
    <property type="match status" value="1"/>
</dbReference>
<dbReference type="EMBL" id="BMEO01000004">
    <property type="protein sequence ID" value="GGF93474.1"/>
    <property type="molecule type" value="Genomic_DNA"/>
</dbReference>
<dbReference type="GO" id="GO:0008495">
    <property type="term" value="F:protoheme IX farnesyltransferase activity"/>
    <property type="evidence" value="ECO:0007669"/>
    <property type="project" value="UniProtKB-UniRule"/>
</dbReference>
<feature type="transmembrane region" description="Helical" evidence="14">
    <location>
        <begin position="233"/>
        <end position="249"/>
    </location>
</feature>
<name>A0A917CQ57_9GAMM</name>
<feature type="transmembrane region" description="Helical" evidence="14">
    <location>
        <begin position="12"/>
        <end position="29"/>
    </location>
</feature>
<dbReference type="Proteomes" id="UP000605253">
    <property type="component" value="Unassembled WGS sequence"/>
</dbReference>
<evidence type="ECO:0000256" key="14">
    <source>
        <dbReference type="HAMAP-Rule" id="MF_00154"/>
    </source>
</evidence>
<dbReference type="NCBIfam" id="TIGR01473">
    <property type="entry name" value="cyoE_ctaB"/>
    <property type="match status" value="1"/>
</dbReference>
<dbReference type="GO" id="GO:0005886">
    <property type="term" value="C:plasma membrane"/>
    <property type="evidence" value="ECO:0007669"/>
    <property type="project" value="UniProtKB-SubCell"/>
</dbReference>
<dbReference type="PANTHER" id="PTHR43448">
    <property type="entry name" value="PROTOHEME IX FARNESYLTRANSFERASE, MITOCHONDRIAL"/>
    <property type="match status" value="1"/>
</dbReference>
<evidence type="ECO:0000256" key="10">
    <source>
        <dbReference type="ARBA" id="ARBA00030253"/>
    </source>
</evidence>
<dbReference type="Pfam" id="PF01040">
    <property type="entry name" value="UbiA"/>
    <property type="match status" value="1"/>
</dbReference>
<comment type="pathway">
    <text evidence="2 14">Porphyrin-containing compound metabolism; heme O biosynthesis; heme O from protoheme: step 1/1.</text>
</comment>
<comment type="similarity">
    <text evidence="14">Belongs to the UbiA prenyltransferase family. Protoheme IX farnesyltransferase subfamily.</text>
</comment>
<evidence type="ECO:0000256" key="5">
    <source>
        <dbReference type="ARBA" id="ARBA00022679"/>
    </source>
</evidence>
<dbReference type="Gene3D" id="1.10.357.140">
    <property type="entry name" value="UbiA prenyltransferase"/>
    <property type="match status" value="1"/>
</dbReference>
<evidence type="ECO:0000256" key="12">
    <source>
        <dbReference type="ARBA" id="ARBA00042475"/>
    </source>
</evidence>
<feature type="transmembrane region" description="Helical" evidence="14">
    <location>
        <begin position="113"/>
        <end position="131"/>
    </location>
</feature>
<evidence type="ECO:0000256" key="6">
    <source>
        <dbReference type="ARBA" id="ARBA00022692"/>
    </source>
</evidence>
<dbReference type="InterPro" id="IPR000537">
    <property type="entry name" value="UbiA_prenyltransferase"/>
</dbReference>
<feature type="transmembrane region" description="Helical" evidence="14">
    <location>
        <begin position="165"/>
        <end position="186"/>
    </location>
</feature>
<comment type="caution">
    <text evidence="15">The sequence shown here is derived from an EMBL/GenBank/DDBJ whole genome shotgun (WGS) entry which is preliminary data.</text>
</comment>
<evidence type="ECO:0000256" key="3">
    <source>
        <dbReference type="ARBA" id="ARBA00012292"/>
    </source>
</evidence>
<evidence type="ECO:0000256" key="8">
    <source>
        <dbReference type="ARBA" id="ARBA00023133"/>
    </source>
</evidence>
<keyword evidence="4 14" id="KW-1003">Cell membrane</keyword>
<comment type="miscellaneous">
    <text evidence="14">Carbon 2 of the heme B porphyrin ring is defined according to the Fischer nomenclature.</text>
</comment>
<evidence type="ECO:0000256" key="2">
    <source>
        <dbReference type="ARBA" id="ARBA00004919"/>
    </source>
</evidence>
<evidence type="ECO:0000256" key="7">
    <source>
        <dbReference type="ARBA" id="ARBA00022989"/>
    </source>
</evidence>
<dbReference type="PANTHER" id="PTHR43448:SF7">
    <property type="entry name" value="4-HYDROXYBENZOATE SOLANESYLTRANSFERASE"/>
    <property type="match status" value="1"/>
</dbReference>
<dbReference type="InterPro" id="IPR044878">
    <property type="entry name" value="UbiA_sf"/>
</dbReference>
<dbReference type="RefSeq" id="WP_188364933.1">
    <property type="nucleotide sequence ID" value="NZ_BAABJF010000015.1"/>
</dbReference>
<dbReference type="GO" id="GO:0048034">
    <property type="term" value="P:heme O biosynthetic process"/>
    <property type="evidence" value="ECO:0007669"/>
    <property type="project" value="UniProtKB-UniRule"/>
</dbReference>
<feature type="transmembrane region" description="Helical" evidence="14">
    <location>
        <begin position="84"/>
        <end position="107"/>
    </location>
</feature>
<dbReference type="HAMAP" id="MF_00154">
    <property type="entry name" value="CyoE_CtaB"/>
    <property type="match status" value="1"/>
</dbReference>
<feature type="transmembrane region" description="Helical" evidence="14">
    <location>
        <begin position="41"/>
        <end position="63"/>
    </location>
</feature>
<evidence type="ECO:0000313" key="15">
    <source>
        <dbReference type="EMBL" id="GGF93474.1"/>
    </source>
</evidence>